<evidence type="ECO:0000256" key="3">
    <source>
        <dbReference type="PROSITE-ProRule" id="PRU00076"/>
    </source>
</evidence>
<dbReference type="Gene3D" id="2.60.120.260">
    <property type="entry name" value="Galactose-binding domain-like"/>
    <property type="match status" value="1"/>
</dbReference>
<name>A0AAV2Z2F2_9STRA</name>
<dbReference type="Proteomes" id="UP001146120">
    <property type="component" value="Unassembled WGS sequence"/>
</dbReference>
<comment type="caution">
    <text evidence="3">Lacks conserved residue(s) required for the propagation of feature annotation.</text>
</comment>
<keyword evidence="2 3" id="KW-1015">Disulfide bond</keyword>
<accession>A0AAV2Z2F2</accession>
<dbReference type="PANTHER" id="PTHR14949">
    <property type="entry name" value="EGF-LIKE-DOMAIN, MULTIPLE 7, 8"/>
    <property type="match status" value="1"/>
</dbReference>
<dbReference type="Gene3D" id="2.10.25.10">
    <property type="entry name" value="Laminin"/>
    <property type="match status" value="1"/>
</dbReference>
<dbReference type="PROSITE" id="PS00022">
    <property type="entry name" value="EGF_1"/>
    <property type="match status" value="2"/>
</dbReference>
<proteinExistence type="predicted"/>
<evidence type="ECO:0000256" key="4">
    <source>
        <dbReference type="SAM" id="SignalP"/>
    </source>
</evidence>
<dbReference type="InterPro" id="IPR050969">
    <property type="entry name" value="Dev_Signal_Modulators"/>
</dbReference>
<dbReference type="InterPro" id="IPR013111">
    <property type="entry name" value="EGF_extracell"/>
</dbReference>
<dbReference type="PROSITE" id="PS01186">
    <property type="entry name" value="EGF_2"/>
    <property type="match status" value="1"/>
</dbReference>
<sequence>MRALLVLCVAWVAAECPNGCSGNGDCMAKDMCNCYKNFQGNDCSDRTCPFSYAHVDTPRGDLNMDQSRITNNWILTNSQQSPAGTYEYFNPSAKQHEAHFYLECSNKGICDRSTGLCTCFDGYEGNGCQRTTCPNKCSGHGTCETLRKLGWKAGGTLVGKPLPNGAVNYDLWDANTTQGCRCDPWYHGPDCSKRNCKVGVDPLYLSAGNPRYETFVIHAYITTGTITTARFRLRVFDFHGETFITKPITILDDATAANTPINVAAITAALKGVPNKTFKTVVCENQAAGPNLGGFRSKRPTGSLGLSVVCQFSDNPGKMRLPQIYDYSFDGITAANQNAMVVTSTQQGENDEWFTVQSQFVINTVSTDGLTITLTGTSPSPVTAIPGPTLIKAGVHILLAASSTATTIVLAFPLKQTLGTADKTIYLVDPLAPITVTAADAVAGAVSVGDTSFSFAAAPTLFTTGDLLFYHNQFFNAINQVYSTTNTATPPVTTYFFNINRPFGGNSLDGDTGGGADGYNEDV</sequence>
<keyword evidence="3" id="KW-0245">EGF-like domain</keyword>
<dbReference type="AlphaFoldDB" id="A0AAV2Z2F2"/>
<protein>
    <recommendedName>
        <fullName evidence="5">EGF-like domain-containing protein</fullName>
    </recommendedName>
</protein>
<comment type="caution">
    <text evidence="6">The sequence shown here is derived from an EMBL/GenBank/DDBJ whole genome shotgun (WGS) entry which is preliminary data.</text>
</comment>
<reference evidence="6" key="1">
    <citation type="submission" date="2022-11" db="EMBL/GenBank/DDBJ databases">
        <authorList>
            <person name="Morgan W.R."/>
            <person name="Tartar A."/>
        </authorList>
    </citation>
    <scope>NUCLEOTIDE SEQUENCE</scope>
    <source>
        <strain evidence="6">ARSEF 373</strain>
    </source>
</reference>
<dbReference type="PROSITE" id="PS50026">
    <property type="entry name" value="EGF_3"/>
    <property type="match status" value="1"/>
</dbReference>
<dbReference type="Pfam" id="PF07974">
    <property type="entry name" value="EGF_2"/>
    <property type="match status" value="1"/>
</dbReference>
<reference evidence="6" key="2">
    <citation type="journal article" date="2023" name="Microbiol Resour">
        <title>Decontamination and Annotation of the Draft Genome Sequence of the Oomycete Lagenidium giganteum ARSEF 373.</title>
        <authorList>
            <person name="Morgan W.R."/>
            <person name="Tartar A."/>
        </authorList>
    </citation>
    <scope>NUCLEOTIDE SEQUENCE</scope>
    <source>
        <strain evidence="6">ARSEF 373</strain>
    </source>
</reference>
<feature type="chain" id="PRO_5043584705" description="EGF-like domain-containing protein" evidence="4">
    <location>
        <begin position="23"/>
        <end position="523"/>
    </location>
</feature>
<organism evidence="6 7">
    <name type="scientific">Lagenidium giganteum</name>
    <dbReference type="NCBI Taxonomy" id="4803"/>
    <lineage>
        <taxon>Eukaryota</taxon>
        <taxon>Sar</taxon>
        <taxon>Stramenopiles</taxon>
        <taxon>Oomycota</taxon>
        <taxon>Peronosporomycetes</taxon>
        <taxon>Pythiales</taxon>
        <taxon>Pythiaceae</taxon>
    </lineage>
</organism>
<feature type="signal peptide" evidence="4">
    <location>
        <begin position="1"/>
        <end position="22"/>
    </location>
</feature>
<dbReference type="InterPro" id="IPR000742">
    <property type="entry name" value="EGF"/>
</dbReference>
<evidence type="ECO:0000259" key="5">
    <source>
        <dbReference type="PROSITE" id="PS50026"/>
    </source>
</evidence>
<feature type="domain" description="EGF-like" evidence="5">
    <location>
        <begin position="12"/>
        <end position="44"/>
    </location>
</feature>
<dbReference type="EMBL" id="DAKRPA010000095">
    <property type="protein sequence ID" value="DAZ98879.1"/>
    <property type="molecule type" value="Genomic_DNA"/>
</dbReference>
<dbReference type="PANTHER" id="PTHR14949:SF56">
    <property type="entry name" value="EGF-LIKE-DOMAIN, MULTIPLE 7"/>
    <property type="match status" value="1"/>
</dbReference>
<feature type="disulfide bond" evidence="3">
    <location>
        <begin position="34"/>
        <end position="43"/>
    </location>
</feature>
<keyword evidence="7" id="KW-1185">Reference proteome</keyword>
<evidence type="ECO:0000256" key="1">
    <source>
        <dbReference type="ARBA" id="ARBA00022729"/>
    </source>
</evidence>
<feature type="disulfide bond" evidence="3">
    <location>
        <begin position="16"/>
        <end position="26"/>
    </location>
</feature>
<evidence type="ECO:0000256" key="2">
    <source>
        <dbReference type="ARBA" id="ARBA00023157"/>
    </source>
</evidence>
<keyword evidence="1 4" id="KW-0732">Signal</keyword>
<evidence type="ECO:0000313" key="6">
    <source>
        <dbReference type="EMBL" id="DAZ98879.1"/>
    </source>
</evidence>
<evidence type="ECO:0000313" key="7">
    <source>
        <dbReference type="Proteomes" id="UP001146120"/>
    </source>
</evidence>
<gene>
    <name evidence="6" type="ORF">N0F65_002604</name>
</gene>